<organism evidence="2 3">
    <name type="scientific">Marasmius tenuissimus</name>
    <dbReference type="NCBI Taxonomy" id="585030"/>
    <lineage>
        <taxon>Eukaryota</taxon>
        <taxon>Fungi</taxon>
        <taxon>Dikarya</taxon>
        <taxon>Basidiomycota</taxon>
        <taxon>Agaricomycotina</taxon>
        <taxon>Agaricomycetes</taxon>
        <taxon>Agaricomycetidae</taxon>
        <taxon>Agaricales</taxon>
        <taxon>Marasmiineae</taxon>
        <taxon>Marasmiaceae</taxon>
        <taxon>Marasmius</taxon>
    </lineage>
</organism>
<evidence type="ECO:0000256" key="1">
    <source>
        <dbReference type="SAM" id="MobiDB-lite"/>
    </source>
</evidence>
<feature type="compositionally biased region" description="Polar residues" evidence="1">
    <location>
        <begin position="150"/>
        <end position="166"/>
    </location>
</feature>
<name>A0ABR2ZPG5_9AGAR</name>
<proteinExistence type="predicted"/>
<evidence type="ECO:0000313" key="2">
    <source>
        <dbReference type="EMBL" id="KAL0062277.1"/>
    </source>
</evidence>
<dbReference type="Proteomes" id="UP001437256">
    <property type="component" value="Unassembled WGS sequence"/>
</dbReference>
<comment type="caution">
    <text evidence="2">The sequence shown here is derived from an EMBL/GenBank/DDBJ whole genome shotgun (WGS) entry which is preliminary data.</text>
</comment>
<keyword evidence="3" id="KW-1185">Reference proteome</keyword>
<protein>
    <submittedName>
        <fullName evidence="2">Uncharacterized protein</fullName>
    </submittedName>
</protein>
<gene>
    <name evidence="2" type="ORF">AAF712_010846</name>
</gene>
<evidence type="ECO:0000313" key="3">
    <source>
        <dbReference type="Proteomes" id="UP001437256"/>
    </source>
</evidence>
<feature type="compositionally biased region" description="Basic and acidic residues" evidence="1">
    <location>
        <begin position="98"/>
        <end position="113"/>
    </location>
</feature>
<reference evidence="2 3" key="1">
    <citation type="submission" date="2024-05" db="EMBL/GenBank/DDBJ databases">
        <title>A draft genome resource for the thread blight pathogen Marasmius tenuissimus strain MS-2.</title>
        <authorList>
            <person name="Yulfo-Soto G.E."/>
            <person name="Baruah I.K."/>
            <person name="Amoako-Attah I."/>
            <person name="Bukari Y."/>
            <person name="Meinhardt L.W."/>
            <person name="Bailey B.A."/>
            <person name="Cohen S.P."/>
        </authorList>
    </citation>
    <scope>NUCLEOTIDE SEQUENCE [LARGE SCALE GENOMIC DNA]</scope>
    <source>
        <strain evidence="2 3">MS-2</strain>
    </source>
</reference>
<feature type="compositionally biased region" description="Polar residues" evidence="1">
    <location>
        <begin position="117"/>
        <end position="128"/>
    </location>
</feature>
<feature type="compositionally biased region" description="Low complexity" evidence="1">
    <location>
        <begin position="200"/>
        <end position="210"/>
    </location>
</feature>
<feature type="region of interest" description="Disordered" evidence="1">
    <location>
        <begin position="63"/>
        <end position="233"/>
    </location>
</feature>
<accession>A0ABR2ZPG5</accession>
<feature type="compositionally biased region" description="Basic and acidic residues" evidence="1">
    <location>
        <begin position="171"/>
        <end position="196"/>
    </location>
</feature>
<sequence length="269" mass="29150">MVRMSASSRTQAQRTTYLIALTVTLPYTRSTSKALVHQVPHYPSPVTARPITASTALHILQHTNEKKPVRPTILTDGNTLSPKDDSGSEGPSPSSAHGVERNGSRRERRRHWEASYGTLTSGETSPSNFGLGRTCRIVNLESPKGPRPPNTSRTASPGSARASPTASAGKASEDGHGGVDARPDPDEKDKRSRNDSQRGNASNNVVNAAVEPDAEPSNVRERVQRLHDTGKRHAERMQNAVATFVTGDNPPYSPAGVTDEWFDELFREV</sequence>
<dbReference type="EMBL" id="JBBXMP010000109">
    <property type="protein sequence ID" value="KAL0062277.1"/>
    <property type="molecule type" value="Genomic_DNA"/>
</dbReference>
<feature type="compositionally biased region" description="Basic and acidic residues" evidence="1">
    <location>
        <begin position="218"/>
        <end position="233"/>
    </location>
</feature>